<dbReference type="PANTHER" id="PTHR43065">
    <property type="entry name" value="SENSOR HISTIDINE KINASE"/>
    <property type="match status" value="1"/>
</dbReference>
<dbReference type="Gene3D" id="3.30.450.20">
    <property type="entry name" value="PAS domain"/>
    <property type="match status" value="1"/>
</dbReference>
<dbReference type="InterPro" id="IPR000014">
    <property type="entry name" value="PAS"/>
</dbReference>
<feature type="transmembrane region" description="Helical" evidence="4">
    <location>
        <begin position="155"/>
        <end position="172"/>
    </location>
</feature>
<dbReference type="KEGG" id="alj:G8D99_14410"/>
<dbReference type="InterPro" id="IPR003594">
    <property type="entry name" value="HATPase_dom"/>
</dbReference>
<sequence>MTPKVSIPHYLTIYRLGTLYANYRLIIALSLTLIFFITIENQGLQYEYPNLYFYALMFYVGSSLAQLLLLKYFQHAISAQIVGLFAVDLVFLSSLTFALGGPNISIGLLFVISVFASNFLLSKHQALFMTLVAVICVVYQQFVGSLFNHTDLNNIGNSVFLAFLFFVVYGLGQFSIQRFQLLESLTTYQSNELFKFQNINRYILEQIEVGYLVLDENCKIIVSNPAACTLLGISPLYAHEQFHLATFQPDLFHILKRSLLADGERFQFESPQSTYVVDVRVQNLIVPQQALTLLILEDAQKLNQKVQQLKLAALGQLSASIAHEIRNPLAAIVQANELNQDSDQAQRELLGQMIAKQAKRIDTIIQDTLAMAKNKKTQTIRIHLLSFIQDLIQNDLSDVAQQIQFEIPASFHLCFDESQLRQVLINLIRNAIRHNAKDAEFILIQAQRQNDIIQIDVIDFGQGIDQADIAQLFKPFFSTEINGTGLGLYLSQSMCEANQAKLSYIQQKQQGACFRMECAFLD</sequence>
<dbReference type="Gene3D" id="1.10.287.130">
    <property type="match status" value="1"/>
</dbReference>
<comment type="catalytic activity">
    <reaction evidence="1">
        <text>ATP + protein L-histidine = ADP + protein N-phospho-L-histidine.</text>
        <dbReference type="EC" id="2.7.13.3"/>
    </reaction>
</comment>
<keyword evidence="4" id="KW-0812">Transmembrane</keyword>
<feature type="transmembrane region" description="Helical" evidence="4">
    <location>
        <begin position="21"/>
        <end position="39"/>
    </location>
</feature>
<dbReference type="EMBL" id="CP049916">
    <property type="protein sequence ID" value="QIO10468.1"/>
    <property type="molecule type" value="Genomic_DNA"/>
</dbReference>
<dbReference type="InterPro" id="IPR036097">
    <property type="entry name" value="HisK_dim/P_sf"/>
</dbReference>
<keyword evidence="7" id="KW-1185">Reference proteome</keyword>
<evidence type="ECO:0000313" key="6">
    <source>
        <dbReference type="EMBL" id="QIO10468.1"/>
    </source>
</evidence>
<keyword evidence="3" id="KW-0597">Phosphoprotein</keyword>
<dbReference type="SMART" id="SM00387">
    <property type="entry name" value="HATPase_c"/>
    <property type="match status" value="1"/>
</dbReference>
<dbReference type="SUPFAM" id="SSF55785">
    <property type="entry name" value="PYP-like sensor domain (PAS domain)"/>
    <property type="match status" value="1"/>
</dbReference>
<dbReference type="InterPro" id="IPR004358">
    <property type="entry name" value="Sig_transdc_His_kin-like_C"/>
</dbReference>
<dbReference type="CDD" id="cd00082">
    <property type="entry name" value="HisKA"/>
    <property type="match status" value="1"/>
</dbReference>
<gene>
    <name evidence="6" type="ORF">G8D99_14410</name>
</gene>
<evidence type="ECO:0000256" key="3">
    <source>
        <dbReference type="ARBA" id="ARBA00022553"/>
    </source>
</evidence>
<dbReference type="PROSITE" id="PS50109">
    <property type="entry name" value="HIS_KIN"/>
    <property type="match status" value="1"/>
</dbReference>
<protein>
    <recommendedName>
        <fullName evidence="2">histidine kinase</fullName>
        <ecNumber evidence="2">2.7.13.3</ecNumber>
    </recommendedName>
</protein>
<feature type="domain" description="Histidine kinase" evidence="5">
    <location>
        <begin position="320"/>
        <end position="522"/>
    </location>
</feature>
<dbReference type="PANTHER" id="PTHR43065:SF52">
    <property type="entry name" value="SENSOR PROTEIN KINASE PILS"/>
    <property type="match status" value="1"/>
</dbReference>
<evidence type="ECO:0000256" key="1">
    <source>
        <dbReference type="ARBA" id="ARBA00000085"/>
    </source>
</evidence>
<dbReference type="GO" id="GO:0000155">
    <property type="term" value="F:phosphorelay sensor kinase activity"/>
    <property type="evidence" value="ECO:0007669"/>
    <property type="project" value="InterPro"/>
</dbReference>
<reference evidence="6 7" key="1">
    <citation type="submission" date="2020-03" db="EMBL/GenBank/DDBJ databases">
        <authorList>
            <person name="Zhu W."/>
        </authorList>
    </citation>
    <scope>NUCLEOTIDE SEQUENCE [LARGE SCALE GENOMIC DNA]</scope>
    <source>
        <strain evidence="6 7">185</strain>
    </source>
</reference>
<dbReference type="CDD" id="cd00075">
    <property type="entry name" value="HATPase"/>
    <property type="match status" value="1"/>
</dbReference>
<dbReference type="SMART" id="SM00388">
    <property type="entry name" value="HisKA"/>
    <property type="match status" value="1"/>
</dbReference>
<dbReference type="AlphaFoldDB" id="A0A6G8S8S6"/>
<dbReference type="InterPro" id="IPR003661">
    <property type="entry name" value="HisK_dim/P_dom"/>
</dbReference>
<accession>A0A6G8S8S6</accession>
<keyword evidence="4" id="KW-1133">Transmembrane helix</keyword>
<evidence type="ECO:0000259" key="5">
    <source>
        <dbReference type="PROSITE" id="PS50109"/>
    </source>
</evidence>
<name>A0A6G8S8S6_9GAMM</name>
<feature type="transmembrane region" description="Helical" evidence="4">
    <location>
        <begin position="126"/>
        <end position="143"/>
    </location>
</feature>
<dbReference type="SUPFAM" id="SSF47384">
    <property type="entry name" value="Homodimeric domain of signal transducing histidine kinase"/>
    <property type="match status" value="1"/>
</dbReference>
<dbReference type="EC" id="2.7.13.3" evidence="2"/>
<keyword evidence="6" id="KW-0418">Kinase</keyword>
<keyword evidence="4" id="KW-0472">Membrane</keyword>
<evidence type="ECO:0000256" key="4">
    <source>
        <dbReference type="SAM" id="Phobius"/>
    </source>
</evidence>
<dbReference type="InterPro" id="IPR036890">
    <property type="entry name" value="HATPase_C_sf"/>
</dbReference>
<organism evidence="6 7">
    <name type="scientific">Acinetobacter lanii</name>
    <dbReference type="NCBI Taxonomy" id="2715163"/>
    <lineage>
        <taxon>Bacteria</taxon>
        <taxon>Pseudomonadati</taxon>
        <taxon>Pseudomonadota</taxon>
        <taxon>Gammaproteobacteria</taxon>
        <taxon>Moraxellales</taxon>
        <taxon>Moraxellaceae</taxon>
        <taxon>Acinetobacter</taxon>
    </lineage>
</organism>
<evidence type="ECO:0000313" key="7">
    <source>
        <dbReference type="Proteomes" id="UP000501939"/>
    </source>
</evidence>
<dbReference type="InterPro" id="IPR035965">
    <property type="entry name" value="PAS-like_dom_sf"/>
</dbReference>
<feature type="transmembrane region" description="Helical" evidence="4">
    <location>
        <begin position="51"/>
        <end position="70"/>
    </location>
</feature>
<dbReference type="Pfam" id="PF00512">
    <property type="entry name" value="HisKA"/>
    <property type="match status" value="1"/>
</dbReference>
<dbReference type="Pfam" id="PF25323">
    <property type="entry name" value="6TM_PilS"/>
    <property type="match status" value="1"/>
</dbReference>
<dbReference type="Proteomes" id="UP000501939">
    <property type="component" value="Chromosome"/>
</dbReference>
<evidence type="ECO:0000256" key="2">
    <source>
        <dbReference type="ARBA" id="ARBA00012438"/>
    </source>
</evidence>
<dbReference type="SMART" id="SM00091">
    <property type="entry name" value="PAS"/>
    <property type="match status" value="1"/>
</dbReference>
<dbReference type="Pfam" id="PF02518">
    <property type="entry name" value="HATPase_c"/>
    <property type="match status" value="1"/>
</dbReference>
<dbReference type="SUPFAM" id="SSF55874">
    <property type="entry name" value="ATPase domain of HSP90 chaperone/DNA topoisomerase II/histidine kinase"/>
    <property type="match status" value="1"/>
</dbReference>
<proteinExistence type="predicted"/>
<keyword evidence="6" id="KW-0808">Transferase</keyword>
<dbReference type="Gene3D" id="3.30.565.10">
    <property type="entry name" value="Histidine kinase-like ATPase, C-terminal domain"/>
    <property type="match status" value="1"/>
</dbReference>
<dbReference type="InterPro" id="IPR005467">
    <property type="entry name" value="His_kinase_dom"/>
</dbReference>
<dbReference type="PRINTS" id="PR00344">
    <property type="entry name" value="BCTRLSENSOR"/>
</dbReference>